<dbReference type="PANTHER" id="PTHR43634">
    <property type="entry name" value="OW CONDUCTANCE MECHANOSENSITIVE CHANNEL"/>
    <property type="match status" value="1"/>
</dbReference>
<dbReference type="InterPro" id="IPR049278">
    <property type="entry name" value="MS_channel_C"/>
</dbReference>
<dbReference type="Pfam" id="PF21088">
    <property type="entry name" value="MS_channel_1st"/>
    <property type="match status" value="1"/>
</dbReference>
<dbReference type="Gene3D" id="2.30.30.60">
    <property type="match status" value="1"/>
</dbReference>
<dbReference type="EMBL" id="LNQP01000060">
    <property type="protein sequence ID" value="KSU86929.1"/>
    <property type="molecule type" value="Genomic_DNA"/>
</dbReference>
<dbReference type="InterPro" id="IPR049142">
    <property type="entry name" value="MS_channel_1st"/>
</dbReference>
<dbReference type="RefSeq" id="WP_025911397.1">
    <property type="nucleotide sequence ID" value="NZ_KQ758675.1"/>
</dbReference>
<evidence type="ECO:0000256" key="2">
    <source>
        <dbReference type="ARBA" id="ARBA00008017"/>
    </source>
</evidence>
<dbReference type="GeneID" id="93683139"/>
<evidence type="ECO:0000256" key="3">
    <source>
        <dbReference type="ARBA" id="ARBA00022475"/>
    </source>
</evidence>
<dbReference type="InterPro" id="IPR011066">
    <property type="entry name" value="MscS_channel_C_sf"/>
</dbReference>
<accession>A0A0V8JIS8</accession>
<sequence length="368" mass="41593">MDFVDSLSSVDGWKNIGLAVGIFLIFLVLRKLFTTYLFKFIIGFVKNKKIDLITSILEAFEKPMRWIFVIIGIQLALPYLPFELLTAERESQIIRSAFIILAGWGLYNLADSTALFFSTFSKNFDVQVDRIVIPFVEKFIRIIVVVLSASIIGEEWGFNVNGFVAGLGLGGLAFALAAKDTVSNLFGGVVIITEKPFTIGDWIKTPSVEGVVEDITFRSTKVRTFAQALVTVPNATLSNEPIVNWAKMGKRQISFHLGLNYNTPKEKLETSVERIKQMLMEDEDIHKETIIVNFETFNESSLDVLLYFFSNTTAYADYLEVKEKINFKIMDILQEEGVDFAFPTRALVVQQSEDIIKQDTNILERSRG</sequence>
<evidence type="ECO:0000259" key="10">
    <source>
        <dbReference type="Pfam" id="PF21088"/>
    </source>
</evidence>
<dbReference type="PANTHER" id="PTHR43634:SF2">
    <property type="entry name" value="LOW CONDUCTANCE MECHANOSENSITIVE CHANNEL YNAI"/>
    <property type="match status" value="1"/>
</dbReference>
<gene>
    <name evidence="11" type="ORF">AS180_16010</name>
</gene>
<dbReference type="Pfam" id="PF00924">
    <property type="entry name" value="MS_channel_2nd"/>
    <property type="match status" value="1"/>
</dbReference>
<evidence type="ECO:0000313" key="11">
    <source>
        <dbReference type="EMBL" id="KSU86929.1"/>
    </source>
</evidence>
<dbReference type="Proteomes" id="UP000053681">
    <property type="component" value="Unassembled WGS sequence"/>
</dbReference>
<feature type="domain" description="Mechanosensitive ion channel MscS" evidence="8">
    <location>
        <begin position="180"/>
        <end position="246"/>
    </location>
</feature>
<reference evidence="11 12" key="1">
    <citation type="submission" date="2015-11" db="EMBL/GenBank/DDBJ databases">
        <title>Bacillus caseinolyticus sp nov.</title>
        <authorList>
            <person name="Dastager S.G."/>
            <person name="Mawlankar R."/>
        </authorList>
    </citation>
    <scope>NUCLEOTIDE SEQUENCE [LARGE SCALE GENOMIC DNA]</scope>
    <source>
        <strain evidence="11 12">SGD-V-76</strain>
    </source>
</reference>
<feature type="domain" description="Mechanosensitive ion channel MscS C-terminal" evidence="9">
    <location>
        <begin position="255"/>
        <end position="340"/>
    </location>
</feature>
<dbReference type="InterPro" id="IPR011014">
    <property type="entry name" value="MscS_channel_TM-2"/>
</dbReference>
<dbReference type="InterPro" id="IPR010920">
    <property type="entry name" value="LSM_dom_sf"/>
</dbReference>
<dbReference type="Gene3D" id="1.10.287.1260">
    <property type="match status" value="1"/>
</dbReference>
<feature type="domain" description="Mechanosensitive ion channel transmembrane helices 2/3" evidence="10">
    <location>
        <begin position="138"/>
        <end position="179"/>
    </location>
</feature>
<feature type="transmembrane region" description="Helical" evidence="7">
    <location>
        <begin position="63"/>
        <end position="81"/>
    </location>
</feature>
<dbReference type="InterPro" id="IPR023408">
    <property type="entry name" value="MscS_beta-dom_sf"/>
</dbReference>
<comment type="similarity">
    <text evidence="2">Belongs to the MscS (TC 1.A.23) family.</text>
</comment>
<feature type="transmembrane region" description="Helical" evidence="7">
    <location>
        <begin position="158"/>
        <end position="178"/>
    </location>
</feature>
<evidence type="ECO:0000256" key="7">
    <source>
        <dbReference type="SAM" id="Phobius"/>
    </source>
</evidence>
<keyword evidence="5 7" id="KW-1133">Transmembrane helix</keyword>
<evidence type="ECO:0000259" key="8">
    <source>
        <dbReference type="Pfam" id="PF00924"/>
    </source>
</evidence>
<evidence type="ECO:0000256" key="5">
    <source>
        <dbReference type="ARBA" id="ARBA00022989"/>
    </source>
</evidence>
<feature type="transmembrane region" description="Helical" evidence="7">
    <location>
        <begin position="16"/>
        <end position="42"/>
    </location>
</feature>
<keyword evidence="6 7" id="KW-0472">Membrane</keyword>
<feature type="transmembrane region" description="Helical" evidence="7">
    <location>
        <begin position="93"/>
        <end position="110"/>
    </location>
</feature>
<evidence type="ECO:0000259" key="9">
    <source>
        <dbReference type="Pfam" id="PF21082"/>
    </source>
</evidence>
<dbReference type="InterPro" id="IPR045042">
    <property type="entry name" value="YnaI-like"/>
</dbReference>
<keyword evidence="3" id="KW-1003">Cell membrane</keyword>
<dbReference type="InterPro" id="IPR006685">
    <property type="entry name" value="MscS_channel_2nd"/>
</dbReference>
<evidence type="ECO:0000313" key="12">
    <source>
        <dbReference type="Proteomes" id="UP000053681"/>
    </source>
</evidence>
<dbReference type="AlphaFoldDB" id="A0A0V8JIS8"/>
<evidence type="ECO:0000256" key="4">
    <source>
        <dbReference type="ARBA" id="ARBA00022692"/>
    </source>
</evidence>
<organism evidence="11 12">
    <name type="scientific">Priestia veravalensis</name>
    <dbReference type="NCBI Taxonomy" id="1414648"/>
    <lineage>
        <taxon>Bacteria</taxon>
        <taxon>Bacillati</taxon>
        <taxon>Bacillota</taxon>
        <taxon>Bacilli</taxon>
        <taxon>Bacillales</taxon>
        <taxon>Bacillaceae</taxon>
        <taxon>Priestia</taxon>
    </lineage>
</organism>
<dbReference type="Pfam" id="PF21082">
    <property type="entry name" value="MS_channel_3rd"/>
    <property type="match status" value="1"/>
</dbReference>
<dbReference type="GO" id="GO:0005886">
    <property type="term" value="C:plasma membrane"/>
    <property type="evidence" value="ECO:0007669"/>
    <property type="project" value="UniProtKB-SubCell"/>
</dbReference>
<protein>
    <submittedName>
        <fullName evidence="11">Mechanosensitive ion channel protein</fullName>
    </submittedName>
</protein>
<keyword evidence="12" id="KW-1185">Reference proteome</keyword>
<comment type="subcellular location">
    <subcellularLocation>
        <location evidence="1">Cell membrane</location>
        <topology evidence="1">Multi-pass membrane protein</topology>
    </subcellularLocation>
</comment>
<feature type="transmembrane region" description="Helical" evidence="7">
    <location>
        <begin position="131"/>
        <end position="152"/>
    </location>
</feature>
<keyword evidence="4 7" id="KW-0812">Transmembrane</keyword>
<evidence type="ECO:0000256" key="1">
    <source>
        <dbReference type="ARBA" id="ARBA00004651"/>
    </source>
</evidence>
<dbReference type="SUPFAM" id="SSF82861">
    <property type="entry name" value="Mechanosensitive channel protein MscS (YggB), transmembrane region"/>
    <property type="match status" value="1"/>
</dbReference>
<name>A0A0V8JIS8_9BACI</name>
<dbReference type="GO" id="GO:0055085">
    <property type="term" value="P:transmembrane transport"/>
    <property type="evidence" value="ECO:0007669"/>
    <property type="project" value="InterPro"/>
</dbReference>
<proteinExistence type="inferred from homology"/>
<dbReference type="SUPFAM" id="SSF82689">
    <property type="entry name" value="Mechanosensitive channel protein MscS (YggB), C-terminal domain"/>
    <property type="match status" value="1"/>
</dbReference>
<dbReference type="Gene3D" id="3.30.70.100">
    <property type="match status" value="1"/>
</dbReference>
<comment type="caution">
    <text evidence="11">The sequence shown here is derived from an EMBL/GenBank/DDBJ whole genome shotgun (WGS) entry which is preliminary data.</text>
</comment>
<dbReference type="SUPFAM" id="SSF50182">
    <property type="entry name" value="Sm-like ribonucleoproteins"/>
    <property type="match status" value="1"/>
</dbReference>
<evidence type="ECO:0000256" key="6">
    <source>
        <dbReference type="ARBA" id="ARBA00023136"/>
    </source>
</evidence>